<keyword evidence="4" id="KW-0648">Protein biosynthesis</keyword>
<name>A0A9P1CMW4_9DINO</name>
<evidence type="ECO:0000313" key="4">
    <source>
        <dbReference type="EMBL" id="CAL4782564.1"/>
    </source>
</evidence>
<dbReference type="EMBL" id="CAMXCT010002051">
    <property type="protein sequence ID" value="CAI3995252.1"/>
    <property type="molecule type" value="Genomic_DNA"/>
</dbReference>
<evidence type="ECO:0000313" key="2">
    <source>
        <dbReference type="EMBL" id="CAI3995252.1"/>
    </source>
</evidence>
<feature type="non-terminal residue" evidence="2">
    <location>
        <position position="62"/>
    </location>
</feature>
<dbReference type="EMBL" id="CAMXCT020002051">
    <property type="protein sequence ID" value="CAL1148627.1"/>
    <property type="molecule type" value="Genomic_DNA"/>
</dbReference>
<proteinExistence type="predicted"/>
<protein>
    <submittedName>
        <fullName evidence="4">Translation initiation factor IF-2</fullName>
    </submittedName>
</protein>
<feature type="region of interest" description="Disordered" evidence="1">
    <location>
        <begin position="20"/>
        <end position="42"/>
    </location>
</feature>
<comment type="caution">
    <text evidence="2">The sequence shown here is derived from an EMBL/GenBank/DDBJ whole genome shotgun (WGS) entry which is preliminary data.</text>
</comment>
<sequence>RWHVCADQLRTQKNARCGIRETRGAHHGRSPHGGGGLGAGSADCLKARSDGFRKSHLPLRRD</sequence>
<dbReference type="GO" id="GO:0003743">
    <property type="term" value="F:translation initiation factor activity"/>
    <property type="evidence" value="ECO:0007669"/>
    <property type="project" value="UniProtKB-KW"/>
</dbReference>
<dbReference type="EMBL" id="CAMXCT030002051">
    <property type="protein sequence ID" value="CAL4782564.1"/>
    <property type="molecule type" value="Genomic_DNA"/>
</dbReference>
<feature type="non-terminal residue" evidence="2">
    <location>
        <position position="1"/>
    </location>
</feature>
<keyword evidence="5" id="KW-1185">Reference proteome</keyword>
<evidence type="ECO:0000313" key="5">
    <source>
        <dbReference type="Proteomes" id="UP001152797"/>
    </source>
</evidence>
<keyword evidence="4" id="KW-0396">Initiation factor</keyword>
<organism evidence="2">
    <name type="scientific">Cladocopium goreaui</name>
    <dbReference type="NCBI Taxonomy" id="2562237"/>
    <lineage>
        <taxon>Eukaryota</taxon>
        <taxon>Sar</taxon>
        <taxon>Alveolata</taxon>
        <taxon>Dinophyceae</taxon>
        <taxon>Suessiales</taxon>
        <taxon>Symbiodiniaceae</taxon>
        <taxon>Cladocopium</taxon>
    </lineage>
</organism>
<gene>
    <name evidence="2" type="ORF">C1SCF055_LOCUS21839</name>
</gene>
<evidence type="ECO:0000256" key="1">
    <source>
        <dbReference type="SAM" id="MobiDB-lite"/>
    </source>
</evidence>
<reference evidence="3" key="2">
    <citation type="submission" date="2024-04" db="EMBL/GenBank/DDBJ databases">
        <authorList>
            <person name="Chen Y."/>
            <person name="Shah S."/>
            <person name="Dougan E. K."/>
            <person name="Thang M."/>
            <person name="Chan C."/>
        </authorList>
    </citation>
    <scope>NUCLEOTIDE SEQUENCE [LARGE SCALE GENOMIC DNA]</scope>
</reference>
<dbReference type="Proteomes" id="UP001152797">
    <property type="component" value="Unassembled WGS sequence"/>
</dbReference>
<reference evidence="2" key="1">
    <citation type="submission" date="2022-10" db="EMBL/GenBank/DDBJ databases">
        <authorList>
            <person name="Chen Y."/>
            <person name="Dougan E. K."/>
            <person name="Chan C."/>
            <person name="Rhodes N."/>
            <person name="Thang M."/>
        </authorList>
    </citation>
    <scope>NUCLEOTIDE SEQUENCE</scope>
</reference>
<dbReference type="AlphaFoldDB" id="A0A9P1CMW4"/>
<accession>A0A9P1CMW4</accession>
<evidence type="ECO:0000313" key="3">
    <source>
        <dbReference type="EMBL" id="CAL1148627.1"/>
    </source>
</evidence>